<proteinExistence type="predicted"/>
<sequence>MRNKDTGYDLGKFGETLMLYEPLILLLPEAVPIEYAILGAIAVDVVRRILKQKTVEPAA</sequence>
<reference evidence="1" key="1">
    <citation type="journal article" date="2014" name="Front. Microbiol.">
        <title>High frequency of phylogenetically diverse reductive dehalogenase-homologous genes in deep subseafloor sedimentary metagenomes.</title>
        <authorList>
            <person name="Kawai M."/>
            <person name="Futagami T."/>
            <person name="Toyoda A."/>
            <person name="Takaki Y."/>
            <person name="Nishi S."/>
            <person name="Hori S."/>
            <person name="Arai W."/>
            <person name="Tsubouchi T."/>
            <person name="Morono Y."/>
            <person name="Uchiyama I."/>
            <person name="Ito T."/>
            <person name="Fujiyama A."/>
            <person name="Inagaki F."/>
            <person name="Takami H."/>
        </authorList>
    </citation>
    <scope>NUCLEOTIDE SEQUENCE</scope>
    <source>
        <strain evidence="1">Expedition CK06-06</strain>
    </source>
</reference>
<gene>
    <name evidence="1" type="ORF">S06H3_02129</name>
</gene>
<evidence type="ECO:0000313" key="1">
    <source>
        <dbReference type="EMBL" id="GAI00324.1"/>
    </source>
</evidence>
<dbReference type="EMBL" id="BARV01000596">
    <property type="protein sequence ID" value="GAI00324.1"/>
    <property type="molecule type" value="Genomic_DNA"/>
</dbReference>
<name>X1M1N9_9ZZZZ</name>
<organism evidence="1">
    <name type="scientific">marine sediment metagenome</name>
    <dbReference type="NCBI Taxonomy" id="412755"/>
    <lineage>
        <taxon>unclassified sequences</taxon>
        <taxon>metagenomes</taxon>
        <taxon>ecological metagenomes</taxon>
    </lineage>
</organism>
<dbReference type="AlphaFoldDB" id="X1M1N9"/>
<protein>
    <submittedName>
        <fullName evidence="1">Uncharacterized protein</fullName>
    </submittedName>
</protein>
<comment type="caution">
    <text evidence="1">The sequence shown here is derived from an EMBL/GenBank/DDBJ whole genome shotgun (WGS) entry which is preliminary data.</text>
</comment>
<accession>X1M1N9</accession>